<proteinExistence type="inferred from homology"/>
<feature type="active site" description="Proton acceptor" evidence="16">
    <location>
        <position position="133"/>
    </location>
</feature>
<comment type="cofactor">
    <cofactor evidence="1">
        <name>Co(2+)</name>
        <dbReference type="ChEBI" id="CHEBI:48828"/>
    </cofactor>
</comment>
<dbReference type="InterPro" id="IPR002933">
    <property type="entry name" value="Peptidase_M20"/>
</dbReference>
<feature type="binding site" evidence="16">
    <location>
        <position position="99"/>
    </location>
    <ligand>
        <name>Zn(2+)</name>
        <dbReference type="ChEBI" id="CHEBI:29105"/>
        <label>2</label>
    </ligand>
</feature>
<keyword evidence="10 16" id="KW-0862">Zinc</keyword>
<evidence type="ECO:0000256" key="14">
    <source>
        <dbReference type="ARBA" id="ARBA00031891"/>
    </source>
</evidence>
<dbReference type="PANTHER" id="PTHR43808:SF31">
    <property type="entry name" value="N-ACETYL-L-CITRULLINE DEACETYLASE"/>
    <property type="match status" value="1"/>
</dbReference>
<evidence type="ECO:0000256" key="1">
    <source>
        <dbReference type="ARBA" id="ARBA00001941"/>
    </source>
</evidence>
<dbReference type="InterPro" id="IPR005941">
    <property type="entry name" value="DapE_proteobac"/>
</dbReference>
<dbReference type="InterPro" id="IPR011650">
    <property type="entry name" value="Peptidase_M20_dimer"/>
</dbReference>
<dbReference type="GO" id="GO:0019877">
    <property type="term" value="P:diaminopimelate biosynthetic process"/>
    <property type="evidence" value="ECO:0007669"/>
    <property type="project" value="UniProtKB-UniRule"/>
</dbReference>
<feature type="domain" description="Peptidase M20 dimerisation" evidence="17">
    <location>
        <begin position="175"/>
        <end position="282"/>
    </location>
</feature>
<comment type="cofactor">
    <cofactor evidence="16">
        <name>Zn(2+)</name>
        <dbReference type="ChEBI" id="CHEBI:29105"/>
    </cofactor>
    <cofactor evidence="16">
        <name>Co(2+)</name>
        <dbReference type="ChEBI" id="CHEBI:48828"/>
    </cofactor>
    <text evidence="16">Binds 2 Zn(2+) or Co(2+) ions per subunit.</text>
</comment>
<dbReference type="GO" id="GO:0008777">
    <property type="term" value="F:acetylornithine deacetylase activity"/>
    <property type="evidence" value="ECO:0007669"/>
    <property type="project" value="TreeGrafter"/>
</dbReference>
<evidence type="ECO:0000256" key="3">
    <source>
        <dbReference type="ARBA" id="ARBA00006746"/>
    </source>
</evidence>
<dbReference type="PANTHER" id="PTHR43808">
    <property type="entry name" value="ACETYLORNITHINE DEACETYLASE"/>
    <property type="match status" value="1"/>
</dbReference>
<dbReference type="CDD" id="cd03891">
    <property type="entry name" value="M20_DapE_proteobac"/>
    <property type="match status" value="1"/>
</dbReference>
<dbReference type="GO" id="GO:0008270">
    <property type="term" value="F:zinc ion binding"/>
    <property type="evidence" value="ECO:0007669"/>
    <property type="project" value="UniProtKB-UniRule"/>
</dbReference>
<evidence type="ECO:0000256" key="12">
    <source>
        <dbReference type="ARBA" id="ARBA00023154"/>
    </source>
</evidence>
<dbReference type="GO" id="GO:0006526">
    <property type="term" value="P:L-arginine biosynthetic process"/>
    <property type="evidence" value="ECO:0007669"/>
    <property type="project" value="TreeGrafter"/>
</dbReference>
<evidence type="ECO:0000256" key="8">
    <source>
        <dbReference type="ARBA" id="ARBA00022723"/>
    </source>
</evidence>
<dbReference type="SUPFAM" id="SSF53187">
    <property type="entry name" value="Zn-dependent exopeptidases"/>
    <property type="match status" value="1"/>
</dbReference>
<protein>
    <recommendedName>
        <fullName evidence="6 16">Succinyl-diaminopimelate desuccinylase</fullName>
        <shortName evidence="16">SDAP desuccinylase</shortName>
        <ecNumber evidence="5 16">3.5.1.18</ecNumber>
    </recommendedName>
    <alternativeName>
        <fullName evidence="14 16">N-succinyl-LL-2,6-diaminoheptanedioate amidohydrolase</fullName>
    </alternativeName>
</protein>
<dbReference type="SUPFAM" id="SSF55031">
    <property type="entry name" value="Bacterial exopeptidase dimerisation domain"/>
    <property type="match status" value="1"/>
</dbReference>
<dbReference type="FunFam" id="3.40.630.10:FF:000005">
    <property type="entry name" value="Succinyl-diaminopimelate desuccinylase"/>
    <property type="match status" value="1"/>
</dbReference>
<accession>A0A4D6XX17</accession>
<feature type="binding site" evidence="16">
    <location>
        <position position="99"/>
    </location>
    <ligand>
        <name>Zn(2+)</name>
        <dbReference type="ChEBI" id="CHEBI:29105"/>
        <label>1</label>
    </ligand>
</feature>
<keyword evidence="12 16" id="KW-0457">Lysine biosynthesis</keyword>
<evidence type="ECO:0000256" key="7">
    <source>
        <dbReference type="ARBA" id="ARBA00022605"/>
    </source>
</evidence>
<keyword evidence="9 16" id="KW-0378">Hydrolase</keyword>
<evidence type="ECO:0000256" key="16">
    <source>
        <dbReference type="HAMAP-Rule" id="MF_01690"/>
    </source>
</evidence>
<dbReference type="EC" id="3.5.1.18" evidence="5 16"/>
<evidence type="ECO:0000259" key="17">
    <source>
        <dbReference type="Pfam" id="PF07687"/>
    </source>
</evidence>
<evidence type="ECO:0000256" key="5">
    <source>
        <dbReference type="ARBA" id="ARBA00011921"/>
    </source>
</evidence>
<feature type="binding site" evidence="16">
    <location>
        <position position="348"/>
    </location>
    <ligand>
        <name>Zn(2+)</name>
        <dbReference type="ChEBI" id="CHEBI:29105"/>
        <label>2</label>
    </ligand>
</feature>
<dbReference type="HAMAP" id="MF_01690">
    <property type="entry name" value="DapE"/>
    <property type="match status" value="1"/>
</dbReference>
<evidence type="ECO:0000256" key="2">
    <source>
        <dbReference type="ARBA" id="ARBA00005130"/>
    </source>
</evidence>
<dbReference type="InterPro" id="IPR050072">
    <property type="entry name" value="Peptidase_M20A"/>
</dbReference>
<evidence type="ECO:0000256" key="13">
    <source>
        <dbReference type="ARBA" id="ARBA00023285"/>
    </source>
</evidence>
<feature type="binding site" evidence="16">
    <location>
        <position position="162"/>
    </location>
    <ligand>
        <name>Zn(2+)</name>
        <dbReference type="ChEBI" id="CHEBI:29105"/>
        <label>1</label>
    </ligand>
</feature>
<dbReference type="UniPathway" id="UPA00034">
    <property type="reaction ID" value="UER00021"/>
</dbReference>
<name>A0A4D6XX17_9GAMM</name>
<dbReference type="GO" id="GO:0009014">
    <property type="term" value="F:succinyl-diaminopimelate desuccinylase activity"/>
    <property type="evidence" value="ECO:0007669"/>
    <property type="project" value="UniProtKB-UniRule"/>
</dbReference>
<comment type="subunit">
    <text evidence="4 16">Homodimer.</text>
</comment>
<dbReference type="Gene3D" id="3.40.630.10">
    <property type="entry name" value="Zn peptidases"/>
    <property type="match status" value="2"/>
</dbReference>
<comment type="pathway">
    <text evidence="2 16">Amino-acid biosynthesis; L-lysine biosynthesis via DAP pathway; LL-2,6-diaminopimelate from (S)-tetrahydrodipicolinate (succinylase route): step 3/3.</text>
</comment>
<dbReference type="GO" id="GO:0009089">
    <property type="term" value="P:lysine biosynthetic process via diaminopimelate"/>
    <property type="evidence" value="ECO:0007669"/>
    <property type="project" value="UniProtKB-UniRule"/>
</dbReference>
<evidence type="ECO:0000256" key="10">
    <source>
        <dbReference type="ARBA" id="ARBA00022833"/>
    </source>
</evidence>
<keyword evidence="11 16" id="KW-0220">Diaminopimelate biosynthesis</keyword>
<evidence type="ECO:0000256" key="4">
    <source>
        <dbReference type="ARBA" id="ARBA00011738"/>
    </source>
</evidence>
<dbReference type="Pfam" id="PF01546">
    <property type="entry name" value="Peptidase_M20"/>
    <property type="match status" value="1"/>
</dbReference>
<feature type="binding site" evidence="16">
    <location>
        <position position="134"/>
    </location>
    <ligand>
        <name>Zn(2+)</name>
        <dbReference type="ChEBI" id="CHEBI:29105"/>
        <label>2</label>
    </ligand>
</feature>
<reference evidence="18 19" key="1">
    <citation type="submission" date="2018-12" db="EMBL/GenBank/DDBJ databases">
        <authorList>
            <person name="Chong R.A."/>
        </authorList>
    </citation>
    <scope>NUCLEOTIDE SEQUENCE [LARGE SCALE GENOMIC DNA]</scope>
    <source>
        <strain evidence="18 19">Bca</strain>
    </source>
</reference>
<gene>
    <name evidence="16 18" type="primary">dapE</name>
    <name evidence="18" type="ORF">D9V67_00480</name>
</gene>
<dbReference type="EMBL" id="CP034879">
    <property type="protein sequence ID" value="QCI20249.1"/>
    <property type="molecule type" value="Genomic_DNA"/>
</dbReference>
<dbReference type="InterPro" id="IPR036264">
    <property type="entry name" value="Bact_exopeptidase_dim_dom"/>
</dbReference>
<dbReference type="GO" id="GO:0050897">
    <property type="term" value="F:cobalt ion binding"/>
    <property type="evidence" value="ECO:0007669"/>
    <property type="project" value="UniProtKB-UniRule"/>
</dbReference>
<comment type="similarity">
    <text evidence="3 16">Belongs to the peptidase M20A family. DapE subfamily.</text>
</comment>
<dbReference type="OrthoDB" id="9809784at2"/>
<evidence type="ECO:0000256" key="6">
    <source>
        <dbReference type="ARBA" id="ARBA00022391"/>
    </source>
</evidence>
<dbReference type="NCBIfam" id="NF009557">
    <property type="entry name" value="PRK13009.1"/>
    <property type="match status" value="1"/>
</dbReference>
<evidence type="ECO:0000256" key="15">
    <source>
        <dbReference type="ARBA" id="ARBA00051301"/>
    </source>
</evidence>
<feature type="active site" evidence="16">
    <location>
        <position position="68"/>
    </location>
</feature>
<dbReference type="PROSITE" id="PS00759">
    <property type="entry name" value="ARGE_DAPE_CPG2_2"/>
    <property type="match status" value="1"/>
</dbReference>
<dbReference type="InterPro" id="IPR001261">
    <property type="entry name" value="ArgE/DapE_CS"/>
</dbReference>
<feature type="binding site" evidence="16">
    <location>
        <position position="66"/>
    </location>
    <ligand>
        <name>Zn(2+)</name>
        <dbReference type="ChEBI" id="CHEBI:29105"/>
        <label>1</label>
    </ligand>
</feature>
<keyword evidence="7 16" id="KW-0028">Amino-acid biosynthesis</keyword>
<reference evidence="18 19" key="2">
    <citation type="submission" date="2019-05" db="EMBL/GenBank/DDBJ databases">
        <title>Genome evolution of the obligate endosymbiont Buchnera aphidicola.</title>
        <authorList>
            <person name="Moran N.A."/>
        </authorList>
    </citation>
    <scope>NUCLEOTIDE SEQUENCE [LARGE SCALE GENOMIC DNA]</scope>
    <source>
        <strain evidence="18 19">Bca</strain>
    </source>
</reference>
<dbReference type="Proteomes" id="UP000298594">
    <property type="component" value="Chromosome"/>
</dbReference>
<comment type="function">
    <text evidence="16">Catalyzes the hydrolysis of N-succinyl-L,L-diaminopimelic acid (SDAP), forming succinate and LL-2,6-diaminopimelate (DAP), an intermediate involved in the bacterial biosynthesis of lysine and meso-diaminopimelic acid, an essential component of bacterial cell walls.</text>
</comment>
<evidence type="ECO:0000313" key="19">
    <source>
        <dbReference type="Proteomes" id="UP000298594"/>
    </source>
</evidence>
<dbReference type="AlphaFoldDB" id="A0A4D6XX17"/>
<keyword evidence="13 16" id="KW-0170">Cobalt</keyword>
<evidence type="ECO:0000256" key="11">
    <source>
        <dbReference type="ARBA" id="ARBA00022915"/>
    </source>
</evidence>
<evidence type="ECO:0000256" key="9">
    <source>
        <dbReference type="ARBA" id="ARBA00022801"/>
    </source>
</evidence>
<sequence length="375" mass="41156">MICSITKLAQKLIRIPSISPRDLGCQDIIITRLRKIGFIVETININDTKNFWAVRGTGKTLTFLGHTDVVPPGENKNWHSDPFDPVIHNGFLFGRGASDMKGALAAMIIAVENFIIKYPHHEGRLSFLITSDEESSAIDGTIKVVKYLISKNDIIDYCLIGEPSSDNIVGDVIKNGRRGSLTANLIIHGIQGHIAYPELADNPIHKGLPIILKILSIKLDNGNSFFSPSSINIANIHAGDGTNNIIPGSLSVQFNIRFSTEVSDLDIKSKIKNILDENNVNYSIEWCLSGKPFITKKGVLLDTTIASIMNFNKIKPVLSTSGGTSDGRFVSLMGSEIVELGLTNHTIHKVNECVKISDLQILSLIYEDIIKKLLT</sequence>
<dbReference type="Pfam" id="PF07687">
    <property type="entry name" value="M20_dimer"/>
    <property type="match status" value="1"/>
</dbReference>
<comment type="catalytic activity">
    <reaction evidence="15 16">
        <text>N-succinyl-(2S,6S)-2,6-diaminopimelate + H2O = (2S,6S)-2,6-diaminopimelate + succinate</text>
        <dbReference type="Rhea" id="RHEA:22608"/>
        <dbReference type="ChEBI" id="CHEBI:15377"/>
        <dbReference type="ChEBI" id="CHEBI:30031"/>
        <dbReference type="ChEBI" id="CHEBI:57609"/>
        <dbReference type="ChEBI" id="CHEBI:58087"/>
        <dbReference type="EC" id="3.5.1.18"/>
    </reaction>
</comment>
<organism evidence="18 19">
    <name type="scientific">Buchnera aphidicola</name>
    <name type="common">Brachycaudus cardui</name>
    <dbReference type="NCBI Taxonomy" id="557993"/>
    <lineage>
        <taxon>Bacteria</taxon>
        <taxon>Pseudomonadati</taxon>
        <taxon>Pseudomonadota</taxon>
        <taxon>Gammaproteobacteria</taxon>
        <taxon>Enterobacterales</taxon>
        <taxon>Erwiniaceae</taxon>
        <taxon>Buchnera</taxon>
    </lineage>
</organism>
<dbReference type="RefSeq" id="WP_158359026.1">
    <property type="nucleotide sequence ID" value="NZ_CP034879.1"/>
</dbReference>
<keyword evidence="8 16" id="KW-0479">Metal-binding</keyword>
<evidence type="ECO:0000313" key="18">
    <source>
        <dbReference type="EMBL" id="QCI20249.1"/>
    </source>
</evidence>
<dbReference type="NCBIfam" id="TIGR01246">
    <property type="entry name" value="dapE_proteo"/>
    <property type="match status" value="1"/>
</dbReference>